<keyword evidence="2" id="KW-1185">Reference proteome</keyword>
<name>A0A919CYK7_9ACTN</name>
<sequence>MGMLVNAAIREGLGLLLGTLTQEKLGWVGVVLLCALAVGVRARHSGLAVGAAVALTLLMTQA</sequence>
<comment type="caution">
    <text evidence="1">The sequence shown here is derived from an EMBL/GenBank/DDBJ whole genome shotgun (WGS) entry which is preliminary data.</text>
</comment>
<accession>A0A919CYK7</accession>
<evidence type="ECO:0000313" key="2">
    <source>
        <dbReference type="Proteomes" id="UP000608955"/>
    </source>
</evidence>
<proteinExistence type="predicted"/>
<organism evidence="1 2">
    <name type="scientific">Streptomyces naganishii JCM 4654</name>
    <dbReference type="NCBI Taxonomy" id="1306179"/>
    <lineage>
        <taxon>Bacteria</taxon>
        <taxon>Bacillati</taxon>
        <taxon>Actinomycetota</taxon>
        <taxon>Actinomycetes</taxon>
        <taxon>Kitasatosporales</taxon>
        <taxon>Streptomycetaceae</taxon>
        <taxon>Streptomyces</taxon>
    </lineage>
</organism>
<gene>
    <name evidence="1" type="ORF">GCM10010508_66280</name>
</gene>
<dbReference type="EMBL" id="BMVF01000029">
    <property type="protein sequence ID" value="GHD96671.1"/>
    <property type="molecule type" value="Genomic_DNA"/>
</dbReference>
<reference evidence="1" key="1">
    <citation type="journal article" date="2014" name="Int. J. Syst. Evol. Microbiol.">
        <title>Complete genome sequence of Corynebacterium casei LMG S-19264T (=DSM 44701T), isolated from a smear-ripened cheese.</title>
        <authorList>
            <consortium name="US DOE Joint Genome Institute (JGI-PGF)"/>
            <person name="Walter F."/>
            <person name="Albersmeier A."/>
            <person name="Kalinowski J."/>
            <person name="Ruckert C."/>
        </authorList>
    </citation>
    <scope>NUCLEOTIDE SEQUENCE</scope>
    <source>
        <strain evidence="1">JCM 4654</strain>
    </source>
</reference>
<evidence type="ECO:0000313" key="1">
    <source>
        <dbReference type="EMBL" id="GHD96671.1"/>
    </source>
</evidence>
<dbReference type="AlphaFoldDB" id="A0A919CYK7"/>
<reference evidence="1" key="2">
    <citation type="submission" date="2020-09" db="EMBL/GenBank/DDBJ databases">
        <authorList>
            <person name="Sun Q."/>
            <person name="Ohkuma M."/>
        </authorList>
    </citation>
    <scope>NUCLEOTIDE SEQUENCE</scope>
    <source>
        <strain evidence="1">JCM 4654</strain>
    </source>
</reference>
<protein>
    <submittedName>
        <fullName evidence="1">Uncharacterized protein</fullName>
    </submittedName>
</protein>
<dbReference type="Proteomes" id="UP000608955">
    <property type="component" value="Unassembled WGS sequence"/>
</dbReference>